<protein>
    <submittedName>
        <fullName evidence="1">Uncharacterized protein</fullName>
    </submittedName>
</protein>
<gene>
    <name evidence="1" type="ordered locus">BGP215</name>
    <name evidence="2" type="ORF">DB299_05325</name>
</gene>
<evidence type="ECO:0000313" key="3">
    <source>
        <dbReference type="Proteomes" id="UP000002276"/>
    </source>
</evidence>
<dbReference type="EMBL" id="CP028876">
    <property type="protein sequence ID" value="AZA27270.1"/>
    <property type="molecule type" value="Genomic_DNA"/>
</dbReference>
<accession>A0A7I6GXR5</accession>
<geneLocation type="plasmid" evidence="3">
    <name>12</name>
</geneLocation>
<evidence type="ECO:0000313" key="2">
    <source>
        <dbReference type="EMBL" id="AZA27270.1"/>
    </source>
</evidence>
<reference evidence="2" key="3">
    <citation type="journal article" date="2018" name="PLoS ONE">
        <title>The genus Borrelia reloaded.</title>
        <authorList>
            <person name="Margos G."/>
            <person name="Gofton A."/>
            <person name="Wibberg D."/>
            <person name="Dangel A."/>
            <person name="Marosevic D."/>
            <person name="Loh S.M."/>
            <person name="Oskam C."/>
            <person name="Fingerle V."/>
        </authorList>
    </citation>
    <scope>NUCLEOTIDE SEQUENCE</scope>
    <source>
        <strain evidence="2">PBi</strain>
    </source>
</reference>
<name>A0A7I6GXR5_BORGP</name>
<evidence type="ECO:0000313" key="4">
    <source>
        <dbReference type="Proteomes" id="UP000274630"/>
    </source>
</evidence>
<keyword evidence="2" id="KW-0614">Plasmid</keyword>
<dbReference type="AlphaFoldDB" id="A0A7I6GXR5"/>
<geneLocation type="plasmid" evidence="2 4">
    <name>lp17</name>
</geneLocation>
<sequence length="91" mass="10511">MPISKEVDLEEIIKQNISKSKFAFRVDNDVVDNNNSNVKPGRSKMTIKQISIGLKYEYWVEFYSILDKKGLTASGFIRTLIMEYIETSKKS</sequence>
<keyword evidence="4" id="KW-1185">Reference proteome</keyword>
<dbReference type="RefSeq" id="WP_123772044.1">
    <property type="nucleotide sequence ID" value="NZ_CP028876.1"/>
</dbReference>
<reference evidence="1" key="2">
    <citation type="submission" date="2004-09" db="EMBL/GenBank/DDBJ databases">
        <authorList>
            <person name="Gloeckner G."/>
            <person name="Schilhabel M."/>
            <person name="Lehmann R."/>
            <person name="Platzer M."/>
        </authorList>
    </citation>
    <scope>NUCLEOTIDE SEQUENCE</scope>
    <source>
        <strain evidence="1">PBi</strain>
    </source>
</reference>
<reference evidence="1" key="1">
    <citation type="journal article" date="2004" name="Nucleic Acids Res.">
        <title>Comparative analysis of the Borrelia garinii genome.</title>
        <authorList>
            <person name="Glockner G."/>
            <person name="Lehmann R."/>
            <person name="Romualdi A."/>
            <person name="Pradella S."/>
            <person name="Schulte-Spechtel U."/>
            <person name="Schilhabel M."/>
            <person name="Wilske B."/>
            <person name="Suhnel J."/>
            <person name="Platzer M."/>
        </authorList>
    </citation>
    <scope>NUCLEOTIDE SEQUENCE [LARGE SCALE GENOMIC DNA]</scope>
    <source>
        <strain>ATCC BAA-2496 / DSM 23469 / PBi</strain>
        <strain evidence="1">PBi</strain>
        <plasmid>12</plasmid>
    </source>
</reference>
<reference evidence="4" key="4">
    <citation type="submission" date="2018-04" db="EMBL/GenBank/DDBJ databases">
        <title>Whole Genome Assembly of Borrelia bavariensis PBi.</title>
        <authorList>
            <person name="Margos G."/>
        </authorList>
    </citation>
    <scope>NUCLEOTIDE SEQUENCE [LARGE SCALE GENOMIC DNA]</scope>
    <source>
        <strain evidence="4">PBi</strain>
        <plasmid evidence="4">lp17</plasmid>
    </source>
</reference>
<evidence type="ECO:0000313" key="1">
    <source>
        <dbReference type="EMBL" id="AAU86066.1"/>
    </source>
</evidence>
<dbReference type="Proteomes" id="UP000274630">
    <property type="component" value="Plasmid lp17"/>
</dbReference>
<dbReference type="EMBL" id="AY722926">
    <property type="protein sequence ID" value="AAU86066.1"/>
    <property type="molecule type" value="Genomic_DNA"/>
</dbReference>
<organism evidence="1">
    <name type="scientific">Borrelia garinii subsp. bavariensis (strain ATCC BAA-2496 / DSM 23469 / PBi)</name>
    <name type="common">Borreliella bavariensis</name>
    <dbReference type="NCBI Taxonomy" id="290434"/>
    <lineage>
        <taxon>Bacteria</taxon>
        <taxon>Pseudomonadati</taxon>
        <taxon>Spirochaetota</taxon>
        <taxon>Spirochaetia</taxon>
        <taxon>Spirochaetales</taxon>
        <taxon>Borreliaceae</taxon>
        <taxon>Borreliella</taxon>
    </lineage>
</organism>
<proteinExistence type="predicted"/>